<accession>A0A1J7CBU2</accession>
<dbReference type="PANTHER" id="PTHR43326">
    <property type="entry name" value="METHIONYL-TRNA SYNTHETASE"/>
    <property type="match status" value="1"/>
</dbReference>
<organism evidence="14 15">
    <name type="scientific">Mangrovactinospora gilvigrisea</name>
    <dbReference type="NCBI Taxonomy" id="1428644"/>
    <lineage>
        <taxon>Bacteria</taxon>
        <taxon>Bacillati</taxon>
        <taxon>Actinomycetota</taxon>
        <taxon>Actinomycetes</taxon>
        <taxon>Kitasatosporales</taxon>
        <taxon>Streptomycetaceae</taxon>
        <taxon>Mangrovactinospora</taxon>
    </lineage>
</organism>
<comment type="subcellular location">
    <subcellularLocation>
        <location evidence="1">Cytoplasm</location>
    </subcellularLocation>
</comment>
<keyword evidence="8 10" id="KW-0030">Aminoacyl-tRNA synthetase</keyword>
<dbReference type="InterPro" id="IPR014729">
    <property type="entry name" value="Rossmann-like_a/b/a_fold"/>
</dbReference>
<sequence>MADSYLTTTIPYVNARPHLGHALELVQADALARRLRARGRAARTQSGTDDHALKNVRAAAAAGVPVREFVDENAAAFEQLGPQLAARPDAFLRTSADPRHPAAVAALWRACAASGDLYRQGYRARYCAGCEQFYDERELEAGARCPEHGTVADWVEEENWFFRLSRYRAPLRRLITDGALRIEPAARRNEVLALIDGGLRDFSVSRSRRRATGPDGALWGVPVPDDPDQVVYVWFDALVNYLTGLGYPDPEGAARWRALERRVHLAGKGVVRFHAVYWPAMLLSAGLPAPTDVLVHDYLTVDGAKISKSAGTAALADPAALAAEFGADAVRWWLLSEVPRSGDVDFTPERLAARTDTDLANGIGNLVNRTVAMLHRYRGGDPAAAAAAAAPDAALAAALDAVTLAVDAAFDGYDLRRGSAAVRALAEEGNRFVDRARPWEAAREGAARAAELDGALGALLLTCRRLAEELVPFTPGLAAALAAQLAEGPDGRLPEPRPLVRRIQLKGRPSPASAPS</sequence>
<keyword evidence="5 10" id="KW-0547">Nucleotide-binding</keyword>
<dbReference type="GO" id="GO:0004825">
    <property type="term" value="F:methionine-tRNA ligase activity"/>
    <property type="evidence" value="ECO:0007669"/>
    <property type="project" value="UniProtKB-EC"/>
</dbReference>
<keyword evidence="4 10" id="KW-0436">Ligase</keyword>
<evidence type="ECO:0000256" key="8">
    <source>
        <dbReference type="ARBA" id="ARBA00023146"/>
    </source>
</evidence>
<evidence type="ECO:0000259" key="13">
    <source>
        <dbReference type="Pfam" id="PF19303"/>
    </source>
</evidence>
<dbReference type="GO" id="GO:0005737">
    <property type="term" value="C:cytoplasm"/>
    <property type="evidence" value="ECO:0007669"/>
    <property type="project" value="UniProtKB-SubCell"/>
</dbReference>
<dbReference type="InterPro" id="IPR001412">
    <property type="entry name" value="aa-tRNA-synth_I_CS"/>
</dbReference>
<dbReference type="Gene3D" id="3.40.50.620">
    <property type="entry name" value="HUPs"/>
    <property type="match status" value="1"/>
</dbReference>
<dbReference type="InterPro" id="IPR023457">
    <property type="entry name" value="Met-tRNA_synth_2"/>
</dbReference>
<evidence type="ECO:0000256" key="2">
    <source>
        <dbReference type="ARBA" id="ARBA00012838"/>
    </source>
</evidence>
<dbReference type="Proteomes" id="UP000243342">
    <property type="component" value="Unassembled WGS sequence"/>
</dbReference>
<dbReference type="PROSITE" id="PS00178">
    <property type="entry name" value="AA_TRNA_LIGASE_I"/>
    <property type="match status" value="1"/>
</dbReference>
<dbReference type="InterPro" id="IPR033911">
    <property type="entry name" value="MetRS_core"/>
</dbReference>
<comment type="caution">
    <text evidence="14">The sequence shown here is derived from an EMBL/GenBank/DDBJ whole genome shotgun (WGS) entry which is preliminary data.</text>
</comment>
<dbReference type="Gene3D" id="1.10.730.10">
    <property type="entry name" value="Isoleucyl-tRNA Synthetase, Domain 1"/>
    <property type="match status" value="1"/>
</dbReference>
<dbReference type="InterPro" id="IPR015413">
    <property type="entry name" value="Methionyl/Leucyl_tRNA_Synth"/>
</dbReference>
<reference evidence="14 15" key="1">
    <citation type="submission" date="2016-10" db="EMBL/GenBank/DDBJ databases">
        <title>Genome sequence of Streptomyces gilvigriseus MUSC 26.</title>
        <authorList>
            <person name="Lee L.-H."/>
            <person name="Ser H.-L."/>
        </authorList>
    </citation>
    <scope>NUCLEOTIDE SEQUENCE [LARGE SCALE GENOMIC DNA]</scope>
    <source>
        <strain evidence="14 15">MUSC 26</strain>
    </source>
</reference>
<dbReference type="Pfam" id="PF09334">
    <property type="entry name" value="tRNA-synt_1g"/>
    <property type="match status" value="1"/>
</dbReference>
<evidence type="ECO:0000256" key="3">
    <source>
        <dbReference type="ARBA" id="ARBA00022490"/>
    </source>
</evidence>
<proteinExistence type="inferred from homology"/>
<evidence type="ECO:0000256" key="7">
    <source>
        <dbReference type="ARBA" id="ARBA00022917"/>
    </source>
</evidence>
<protein>
    <recommendedName>
        <fullName evidence="2">methionine--tRNA ligase</fullName>
        <ecNumber evidence="2">6.1.1.10</ecNumber>
    </recommendedName>
    <alternativeName>
        <fullName evidence="9">Methionyl-tRNA synthetase</fullName>
    </alternativeName>
</protein>
<evidence type="ECO:0000313" key="15">
    <source>
        <dbReference type="Proteomes" id="UP000243342"/>
    </source>
</evidence>
<keyword evidence="6 10" id="KW-0067">ATP-binding</keyword>
<keyword evidence="3" id="KW-0963">Cytoplasm</keyword>
<dbReference type="OrthoDB" id="9810191at2"/>
<dbReference type="SUPFAM" id="SSF47323">
    <property type="entry name" value="Anticodon-binding domain of a subclass of class I aminoacyl-tRNA synthetases"/>
    <property type="match status" value="1"/>
</dbReference>
<feature type="domain" description="Methionyl-tRNA synthetase anticodon-binding" evidence="13">
    <location>
        <begin position="386"/>
        <end position="485"/>
    </location>
</feature>
<keyword evidence="15" id="KW-1185">Reference proteome</keyword>
<keyword evidence="7 10" id="KW-0648">Protein biosynthesis</keyword>
<comment type="similarity">
    <text evidence="10">Belongs to the class-I aminoacyl-tRNA synthetase family.</text>
</comment>
<dbReference type="PANTHER" id="PTHR43326:SF1">
    <property type="entry name" value="METHIONINE--TRNA LIGASE, MITOCHONDRIAL"/>
    <property type="match status" value="1"/>
</dbReference>
<evidence type="ECO:0000256" key="10">
    <source>
        <dbReference type="RuleBase" id="RU363039"/>
    </source>
</evidence>
<dbReference type="STRING" id="1428644.BIV57_12425"/>
<evidence type="ECO:0000256" key="6">
    <source>
        <dbReference type="ARBA" id="ARBA00022840"/>
    </source>
</evidence>
<feature type="region of interest" description="Disordered" evidence="11">
    <location>
        <begin position="488"/>
        <end position="516"/>
    </location>
</feature>
<evidence type="ECO:0000256" key="5">
    <source>
        <dbReference type="ARBA" id="ARBA00022741"/>
    </source>
</evidence>
<evidence type="ECO:0000259" key="12">
    <source>
        <dbReference type="Pfam" id="PF09334"/>
    </source>
</evidence>
<dbReference type="GO" id="GO:0006431">
    <property type="term" value="P:methionyl-tRNA aminoacylation"/>
    <property type="evidence" value="ECO:0007669"/>
    <property type="project" value="InterPro"/>
</dbReference>
<evidence type="ECO:0000256" key="1">
    <source>
        <dbReference type="ARBA" id="ARBA00004496"/>
    </source>
</evidence>
<evidence type="ECO:0000313" key="14">
    <source>
        <dbReference type="EMBL" id="OIV37130.1"/>
    </source>
</evidence>
<evidence type="ECO:0000256" key="11">
    <source>
        <dbReference type="SAM" id="MobiDB-lite"/>
    </source>
</evidence>
<dbReference type="SUPFAM" id="SSF52374">
    <property type="entry name" value="Nucleotidylyl transferase"/>
    <property type="match status" value="1"/>
</dbReference>
<name>A0A1J7CBU2_9ACTN</name>
<dbReference type="EMBL" id="MLCF01000062">
    <property type="protein sequence ID" value="OIV37130.1"/>
    <property type="molecule type" value="Genomic_DNA"/>
</dbReference>
<dbReference type="InterPro" id="IPR009080">
    <property type="entry name" value="tRNAsynth_Ia_anticodon-bd"/>
</dbReference>
<dbReference type="Pfam" id="PF19303">
    <property type="entry name" value="Anticodon_3"/>
    <property type="match status" value="1"/>
</dbReference>
<feature type="domain" description="Methionyl/Leucyl tRNA synthetase" evidence="12">
    <location>
        <begin position="148"/>
        <end position="370"/>
    </location>
</feature>
<dbReference type="Gene3D" id="2.170.220.10">
    <property type="match status" value="1"/>
</dbReference>
<evidence type="ECO:0000256" key="4">
    <source>
        <dbReference type="ARBA" id="ARBA00022598"/>
    </source>
</evidence>
<evidence type="ECO:0000256" key="9">
    <source>
        <dbReference type="ARBA" id="ARBA00030904"/>
    </source>
</evidence>
<dbReference type="PRINTS" id="PR01041">
    <property type="entry name" value="TRNASYNTHMET"/>
</dbReference>
<dbReference type="InterPro" id="IPR041872">
    <property type="entry name" value="Anticodon_Met"/>
</dbReference>
<dbReference type="GO" id="GO:0005524">
    <property type="term" value="F:ATP binding"/>
    <property type="evidence" value="ECO:0007669"/>
    <property type="project" value="UniProtKB-KW"/>
</dbReference>
<dbReference type="RefSeq" id="WP_071656864.1">
    <property type="nucleotide sequence ID" value="NZ_MLCF01000062.1"/>
</dbReference>
<dbReference type="EC" id="6.1.1.10" evidence="2"/>
<dbReference type="AlphaFoldDB" id="A0A1J7CBU2"/>
<gene>
    <name evidence="14" type="ORF">BIV57_12425</name>
</gene>